<dbReference type="GO" id="GO:0003755">
    <property type="term" value="F:peptidyl-prolyl cis-trans isomerase activity"/>
    <property type="evidence" value="ECO:0007669"/>
    <property type="project" value="InterPro"/>
</dbReference>
<dbReference type="PANTHER" id="PTHR47245:SF2">
    <property type="entry name" value="PEPTIDYL-PROLYL CIS-TRANS ISOMERASE HP_0175-RELATED"/>
    <property type="match status" value="1"/>
</dbReference>
<evidence type="ECO:0000313" key="2">
    <source>
        <dbReference type="EMBL" id="SUZ88854.1"/>
    </source>
</evidence>
<organism evidence="2">
    <name type="scientific">marine metagenome</name>
    <dbReference type="NCBI Taxonomy" id="408172"/>
    <lineage>
        <taxon>unclassified sequences</taxon>
        <taxon>metagenomes</taxon>
        <taxon>ecological metagenomes</taxon>
    </lineage>
</organism>
<protein>
    <recommendedName>
        <fullName evidence="1">PpiC domain-containing protein</fullName>
    </recommendedName>
</protein>
<feature type="domain" description="PpiC" evidence="1">
    <location>
        <begin position="141"/>
        <end position="243"/>
    </location>
</feature>
<dbReference type="PANTHER" id="PTHR47245">
    <property type="entry name" value="PEPTIDYLPROLYL ISOMERASE"/>
    <property type="match status" value="1"/>
</dbReference>
<sequence length="419" mass="48660">VVGDHVILESDVDKTLIDLQSQGVSTENIGRCSLLGKLMEDKLYAHHAEQDSLEVDNNQIYSYVDRTIDYFVDQLGSLEKVLEFYKKRDEKSFRSELFEINKINQLSEKMQLKIVDEIEITPEEVRQFFNSIPKYERPVFGAELEIAQIIIKPKVFEEDDQKVIKRLETIRNDVVVNGSSFATKAILYSQDPGSRATGGKYTLNRNRPQMVKEFRDAAYRLREGEISTPFKSQFGWHIVKVERIRGQEVDVRHILLIPEVTNDALLEAKRKIDIIRKRIVDGELTFEEAAKSSSDEEETKNNGGVLINPTTGDTRFELTKMDPVLYGQAQRLKDNEVSAPLLEEDNRGIKKYKIIKVSNRFDEHIADYSQDYIKIKELALKEKQLKKIQNWMIEKIEETYININQDNKDCNFTNKWVKN</sequence>
<accession>A0A381RCA9</accession>
<dbReference type="SUPFAM" id="SSF54534">
    <property type="entry name" value="FKBP-like"/>
    <property type="match status" value="2"/>
</dbReference>
<proteinExistence type="predicted"/>
<feature type="domain" description="PpiC" evidence="1">
    <location>
        <begin position="246"/>
        <end position="341"/>
    </location>
</feature>
<dbReference type="PROSITE" id="PS50198">
    <property type="entry name" value="PPIC_PPIASE_2"/>
    <property type="match status" value="2"/>
</dbReference>
<dbReference type="SUPFAM" id="SSF109998">
    <property type="entry name" value="Triger factor/SurA peptide-binding domain-like"/>
    <property type="match status" value="1"/>
</dbReference>
<dbReference type="InterPro" id="IPR000297">
    <property type="entry name" value="PPIase_PpiC"/>
</dbReference>
<gene>
    <name evidence="2" type="ORF">METZ01_LOCUS41708</name>
</gene>
<dbReference type="InterPro" id="IPR046357">
    <property type="entry name" value="PPIase_dom_sf"/>
</dbReference>
<dbReference type="InterPro" id="IPR050245">
    <property type="entry name" value="PrsA_foldase"/>
</dbReference>
<dbReference type="AlphaFoldDB" id="A0A381RCA9"/>
<feature type="non-terminal residue" evidence="2">
    <location>
        <position position="1"/>
    </location>
</feature>
<name>A0A381RCA9_9ZZZZ</name>
<dbReference type="Pfam" id="PF00639">
    <property type="entry name" value="Rotamase"/>
    <property type="match status" value="2"/>
</dbReference>
<dbReference type="Gene3D" id="3.10.50.40">
    <property type="match status" value="2"/>
</dbReference>
<evidence type="ECO:0000259" key="1">
    <source>
        <dbReference type="PROSITE" id="PS50198"/>
    </source>
</evidence>
<dbReference type="EMBL" id="UINC01001791">
    <property type="protein sequence ID" value="SUZ88854.1"/>
    <property type="molecule type" value="Genomic_DNA"/>
</dbReference>
<reference evidence="2" key="1">
    <citation type="submission" date="2018-05" db="EMBL/GenBank/DDBJ databases">
        <authorList>
            <person name="Lanie J.A."/>
            <person name="Ng W.-L."/>
            <person name="Kazmierczak K.M."/>
            <person name="Andrzejewski T.M."/>
            <person name="Davidsen T.M."/>
            <person name="Wayne K.J."/>
            <person name="Tettelin H."/>
            <person name="Glass J.I."/>
            <person name="Rusch D."/>
            <person name="Podicherti R."/>
            <person name="Tsui H.-C.T."/>
            <person name="Winkler M.E."/>
        </authorList>
    </citation>
    <scope>NUCLEOTIDE SEQUENCE</scope>
</reference>
<dbReference type="InterPro" id="IPR027304">
    <property type="entry name" value="Trigger_fact/SurA_dom_sf"/>
</dbReference>